<reference evidence="1" key="1">
    <citation type="submission" date="2016-01" db="EMBL/GenBank/DDBJ databases">
        <title>Reference transcriptome for the parasite Schistocephalus solidus: insights into the molecular evolution of parasitism.</title>
        <authorList>
            <person name="Hebert F.O."/>
            <person name="Grambauer S."/>
            <person name="Barber I."/>
            <person name="Landry C.R."/>
            <person name="Aubin-Horth N."/>
        </authorList>
    </citation>
    <scope>NUCLEOTIDE SEQUENCE</scope>
</reference>
<protein>
    <submittedName>
        <fullName evidence="1">Uncharacterized protein</fullName>
    </submittedName>
</protein>
<organism evidence="1">
    <name type="scientific">Schistocephalus solidus</name>
    <name type="common">Tapeworm</name>
    <dbReference type="NCBI Taxonomy" id="70667"/>
    <lineage>
        <taxon>Eukaryota</taxon>
        <taxon>Metazoa</taxon>
        <taxon>Spiralia</taxon>
        <taxon>Lophotrochozoa</taxon>
        <taxon>Platyhelminthes</taxon>
        <taxon>Cestoda</taxon>
        <taxon>Eucestoda</taxon>
        <taxon>Diphyllobothriidea</taxon>
        <taxon>Diphyllobothriidae</taxon>
        <taxon>Schistocephalus</taxon>
    </lineage>
</organism>
<gene>
    <name evidence="1" type="ORF">TR97824</name>
</gene>
<proteinExistence type="predicted"/>
<accession>A0A0X3NVH5</accession>
<sequence length="110" mass="12650">MSHKHFIEMKFISASPTVILCGCRSGIYANRNRLTAIYKFWNENWPKMFGKYREKTTKCEGEVDLVNITERWDGRKYGLIGQSVAGLFCLHSANHNPDYQLRLEASACGE</sequence>
<dbReference type="AlphaFoldDB" id="A0A0X3NVH5"/>
<name>A0A0X3NVH5_SCHSO</name>
<dbReference type="EMBL" id="GEEE01019657">
    <property type="protein sequence ID" value="JAP43568.1"/>
    <property type="molecule type" value="Transcribed_RNA"/>
</dbReference>
<evidence type="ECO:0000313" key="1">
    <source>
        <dbReference type="EMBL" id="JAP43568.1"/>
    </source>
</evidence>
<dbReference type="PROSITE" id="PS51257">
    <property type="entry name" value="PROKAR_LIPOPROTEIN"/>
    <property type="match status" value="1"/>
</dbReference>